<feature type="compositionally biased region" description="Gly residues" evidence="1">
    <location>
        <begin position="245"/>
        <end position="254"/>
    </location>
</feature>
<feature type="region of interest" description="Disordered" evidence="1">
    <location>
        <begin position="308"/>
        <end position="347"/>
    </location>
</feature>
<dbReference type="Pfam" id="PF25560">
    <property type="entry name" value="DUF7932"/>
    <property type="match status" value="1"/>
</dbReference>
<name>A0A267FD70_9PLAT</name>
<proteinExistence type="predicted"/>
<evidence type="ECO:0000256" key="1">
    <source>
        <dbReference type="SAM" id="MobiDB-lite"/>
    </source>
</evidence>
<comment type="caution">
    <text evidence="3">The sequence shown here is derived from an EMBL/GenBank/DDBJ whole genome shotgun (WGS) entry which is preliminary data.</text>
</comment>
<feature type="region of interest" description="Disordered" evidence="1">
    <location>
        <begin position="237"/>
        <end position="267"/>
    </location>
</feature>
<evidence type="ECO:0000313" key="3">
    <source>
        <dbReference type="EMBL" id="PAA71730.1"/>
    </source>
</evidence>
<protein>
    <recommendedName>
        <fullName evidence="2">DUF7932 domain-containing protein</fullName>
    </recommendedName>
</protein>
<gene>
    <name evidence="3" type="ORF">BOX15_Mlig001232g1</name>
</gene>
<feature type="compositionally biased region" description="Basic and acidic residues" evidence="1">
    <location>
        <begin position="1"/>
        <end position="19"/>
    </location>
</feature>
<dbReference type="Proteomes" id="UP000215902">
    <property type="component" value="Unassembled WGS sequence"/>
</dbReference>
<feature type="compositionally biased region" description="Polar residues" evidence="1">
    <location>
        <begin position="21"/>
        <end position="48"/>
    </location>
</feature>
<dbReference type="AlphaFoldDB" id="A0A267FD70"/>
<organism evidence="3 4">
    <name type="scientific">Macrostomum lignano</name>
    <dbReference type="NCBI Taxonomy" id="282301"/>
    <lineage>
        <taxon>Eukaryota</taxon>
        <taxon>Metazoa</taxon>
        <taxon>Spiralia</taxon>
        <taxon>Lophotrochozoa</taxon>
        <taxon>Platyhelminthes</taxon>
        <taxon>Rhabditophora</taxon>
        <taxon>Macrostomorpha</taxon>
        <taxon>Macrostomida</taxon>
        <taxon>Macrostomidae</taxon>
        <taxon>Macrostomum</taxon>
    </lineage>
</organism>
<dbReference type="STRING" id="282301.A0A267FD70"/>
<feature type="compositionally biased region" description="Gly residues" evidence="1">
    <location>
        <begin position="308"/>
        <end position="328"/>
    </location>
</feature>
<accession>A0A267FD70</accession>
<feature type="compositionally biased region" description="Gly residues" evidence="1">
    <location>
        <begin position="338"/>
        <end position="347"/>
    </location>
</feature>
<keyword evidence="4" id="KW-1185">Reference proteome</keyword>
<feature type="region of interest" description="Disordered" evidence="1">
    <location>
        <begin position="392"/>
        <end position="444"/>
    </location>
</feature>
<feature type="region of interest" description="Disordered" evidence="1">
    <location>
        <begin position="1"/>
        <end position="95"/>
    </location>
</feature>
<evidence type="ECO:0000259" key="2">
    <source>
        <dbReference type="Pfam" id="PF25560"/>
    </source>
</evidence>
<feature type="compositionally biased region" description="Gly residues" evidence="1">
    <location>
        <begin position="392"/>
        <end position="432"/>
    </location>
</feature>
<dbReference type="InterPro" id="IPR057692">
    <property type="entry name" value="DUF7932"/>
</dbReference>
<dbReference type="EMBL" id="NIVC01001143">
    <property type="protein sequence ID" value="PAA71730.1"/>
    <property type="molecule type" value="Genomic_DNA"/>
</dbReference>
<reference evidence="3 4" key="1">
    <citation type="submission" date="2017-06" db="EMBL/GenBank/DDBJ databases">
        <title>A platform for efficient transgenesis in Macrostomum lignano, a flatworm model organism for stem cell research.</title>
        <authorList>
            <person name="Berezikov E."/>
        </authorList>
    </citation>
    <scope>NUCLEOTIDE SEQUENCE [LARGE SCALE GENOMIC DNA]</scope>
    <source>
        <strain evidence="3">DV1</strain>
        <tissue evidence="3">Whole organism</tissue>
    </source>
</reference>
<dbReference type="OrthoDB" id="10025335at2759"/>
<evidence type="ECO:0000313" key="4">
    <source>
        <dbReference type="Proteomes" id="UP000215902"/>
    </source>
</evidence>
<sequence length="1227" mass="130849">MLDAQLSHEAHSSESRGSDTGRPSSRYQPTGQSQQPPSYESIMTQMKSCQVPAVFRQQDHTPPPLLAAGDGASQSRRRRRQEDDTFLPPHGPPVRWPLNLGEGEEFGLPEHVQHLWDFNLDRAVFVDHANKAVFYEDPRGADRATANDQLQQPCQQPTKYVIYREPEGRQSSTADILLSPENLSVLEAEKMAEAARSKPQLIVISSCGLNGVDGLKGEDGRDGHPGEEGMPACIAGGRGEDGGRGGDGGRGLNGEDGEAGEDGHSFHLLLSGNPASLRVSGGGLEEDCVDMGRDAIIFADLHGGRGGRGGAGGCGGHGGRGGGGGPGGRGEESRSGEGGRGGDGGCGGNGGTGGNGGCGGRGGNGGNGGRLLITADNPCLLMLVEADLRGGDSGSGGDLGPPGSGGAAGVGGRPGFGGGGGGGGVPGLGGVGRTDSDANLAGGGRLRHGCPGSAGVRGQQGKAGVTGLAGPGGQPGKPGYVIWSVIDPSTGEVTCRTQRRYDVVVEQYEVASLSQDPEFFFPSAQVVVTNVRLRNRGGMALPCGAVLSFASTDSLAMRKSETFTLPKLEPNEQYTVTALFHGRLSDVPTPNEPVRYEGEAEIRPTVSLVGRQFTGVGCTRKVRIRHPVVLSAVNLPPQMGRGEQYCVNIEVTNQSAFNFVAPGDAVAATTTCSCEVELRIRLDRRMLVAAAEPTGSGGDLGDPGYVLKFHPDLKDTVYVGIRNLPAKSSLVVRFPMLLEDKAELFDHVLCQVELYMHGKLVEYCSNTVRVAPYFVVRDPPGDALFVTGRGTTRSSFLQWQCLLETLHLDVDFWDTERYEGFSFFRDTGLRHEVTWVDRYGDRLLIVPDYRPELVCGLDLARHFTLAARLGDSAALLIAGDRAPLARLVASLAAEPAKPRLAYGCSGRLLHPLSCVGADREEAVREKRIRRILRDLNADSAASAAATSAAAVLYRRQDVEIRRVGCCRWSYGEAEFRRLGLPRTARLAFLELPDGEPLECCPAAASVPIASPWAQLYLICLSLLPSCSRRKLYNLKPLRPPSTVSAAADNEDDDGGVLFALPWGDTLELPLLAAMSVQAYLSDEISDSMRDCPKLKSLSSDVAANAASYSRSQPVSQRVIFYLRDYRRQAMRFAPKPLRPAIQQAVAEALLAMKKELGSREFRRRSRRSRQELVSPAALHFADLLDSSGVARPARPQPDSDLAKLSDLLDEPDYQLLDLMAHLASQPF</sequence>
<feature type="domain" description="DUF7932" evidence="2">
    <location>
        <begin position="506"/>
        <end position="625"/>
    </location>
</feature>